<evidence type="ECO:0000256" key="2">
    <source>
        <dbReference type="ARBA" id="ARBA00023125"/>
    </source>
</evidence>
<comment type="caution">
    <text evidence="6">The sequence shown here is derived from an EMBL/GenBank/DDBJ whole genome shotgun (WGS) entry which is preliminary data.</text>
</comment>
<evidence type="ECO:0000256" key="3">
    <source>
        <dbReference type="ARBA" id="ARBA00023163"/>
    </source>
</evidence>
<proteinExistence type="predicted"/>
<accession>A0ABW5G7P6</accession>
<feature type="domain" description="HTH tetR-type" evidence="5">
    <location>
        <begin position="9"/>
        <end position="69"/>
    </location>
</feature>
<sequence>MVKDGATAEGTRDRLVRVTADLLQRQGYEATGVKEILAAAGATSSSLYHHFPGGKEDLAREALAYGAEQFAGLLRGALARADTPETAVAACALDLAEDLAASGWSDGCPVAVTALESVAGSPQLREASARLFEQWQEIIADRLRALDVPAAVAGELASTVLCALEGAELLSRVTADPAPLRTAARHLSTLVEVSRSPARGR</sequence>
<dbReference type="PROSITE" id="PS50977">
    <property type="entry name" value="HTH_TETR_2"/>
    <property type="match status" value="1"/>
</dbReference>
<evidence type="ECO:0000259" key="5">
    <source>
        <dbReference type="PROSITE" id="PS50977"/>
    </source>
</evidence>
<evidence type="ECO:0000313" key="6">
    <source>
        <dbReference type="EMBL" id="MFD2457304.1"/>
    </source>
</evidence>
<dbReference type="RefSeq" id="WP_345388496.1">
    <property type="nucleotide sequence ID" value="NZ_BAABHG010000003.1"/>
</dbReference>
<dbReference type="Pfam" id="PF21993">
    <property type="entry name" value="TetR_C_13_2"/>
    <property type="match status" value="1"/>
</dbReference>
<evidence type="ECO:0000313" key="7">
    <source>
        <dbReference type="Proteomes" id="UP001597419"/>
    </source>
</evidence>
<dbReference type="SUPFAM" id="SSF48498">
    <property type="entry name" value="Tetracyclin repressor-like, C-terminal domain"/>
    <property type="match status" value="1"/>
</dbReference>
<keyword evidence="7" id="KW-1185">Reference proteome</keyword>
<dbReference type="PANTHER" id="PTHR47506:SF3">
    <property type="entry name" value="HTH-TYPE TRANSCRIPTIONAL REGULATOR LMRA"/>
    <property type="match status" value="1"/>
</dbReference>
<dbReference type="SUPFAM" id="SSF46689">
    <property type="entry name" value="Homeodomain-like"/>
    <property type="match status" value="1"/>
</dbReference>
<evidence type="ECO:0000256" key="1">
    <source>
        <dbReference type="ARBA" id="ARBA00023015"/>
    </source>
</evidence>
<protein>
    <submittedName>
        <fullName evidence="6">TetR/AcrR family transcriptional regulator</fullName>
    </submittedName>
</protein>
<dbReference type="InterPro" id="IPR054156">
    <property type="entry name" value="YxaF_TetR_C"/>
</dbReference>
<dbReference type="InterPro" id="IPR009057">
    <property type="entry name" value="Homeodomain-like_sf"/>
</dbReference>
<dbReference type="InterPro" id="IPR001647">
    <property type="entry name" value="HTH_TetR"/>
</dbReference>
<dbReference type="EMBL" id="JBHUKU010000002">
    <property type="protein sequence ID" value="MFD2457304.1"/>
    <property type="molecule type" value="Genomic_DNA"/>
</dbReference>
<feature type="DNA-binding region" description="H-T-H motif" evidence="4">
    <location>
        <begin position="32"/>
        <end position="51"/>
    </location>
</feature>
<dbReference type="Gene3D" id="1.10.357.10">
    <property type="entry name" value="Tetracycline Repressor, domain 2"/>
    <property type="match status" value="1"/>
</dbReference>
<keyword evidence="2 4" id="KW-0238">DNA-binding</keyword>
<dbReference type="InterPro" id="IPR036271">
    <property type="entry name" value="Tet_transcr_reg_TetR-rel_C_sf"/>
</dbReference>
<gene>
    <name evidence="6" type="ORF">ACFSYJ_01780</name>
</gene>
<organism evidence="6 7">
    <name type="scientific">Amycolatopsis samaneae</name>
    <dbReference type="NCBI Taxonomy" id="664691"/>
    <lineage>
        <taxon>Bacteria</taxon>
        <taxon>Bacillati</taxon>
        <taxon>Actinomycetota</taxon>
        <taxon>Actinomycetes</taxon>
        <taxon>Pseudonocardiales</taxon>
        <taxon>Pseudonocardiaceae</taxon>
        <taxon>Amycolatopsis</taxon>
    </lineage>
</organism>
<dbReference type="Proteomes" id="UP001597419">
    <property type="component" value="Unassembled WGS sequence"/>
</dbReference>
<name>A0ABW5G7P6_9PSEU</name>
<dbReference type="Pfam" id="PF00440">
    <property type="entry name" value="TetR_N"/>
    <property type="match status" value="1"/>
</dbReference>
<reference evidence="7" key="1">
    <citation type="journal article" date="2019" name="Int. J. Syst. Evol. Microbiol.">
        <title>The Global Catalogue of Microorganisms (GCM) 10K type strain sequencing project: providing services to taxonomists for standard genome sequencing and annotation.</title>
        <authorList>
            <consortium name="The Broad Institute Genomics Platform"/>
            <consortium name="The Broad Institute Genome Sequencing Center for Infectious Disease"/>
            <person name="Wu L."/>
            <person name="Ma J."/>
        </authorList>
    </citation>
    <scope>NUCLEOTIDE SEQUENCE [LARGE SCALE GENOMIC DNA]</scope>
    <source>
        <strain evidence="7">CGMCC 4.7643</strain>
    </source>
</reference>
<evidence type="ECO:0000256" key="4">
    <source>
        <dbReference type="PROSITE-ProRule" id="PRU00335"/>
    </source>
</evidence>
<dbReference type="PANTHER" id="PTHR47506">
    <property type="entry name" value="TRANSCRIPTIONAL REGULATORY PROTEIN"/>
    <property type="match status" value="1"/>
</dbReference>
<keyword evidence="1" id="KW-0805">Transcription regulation</keyword>
<keyword evidence="3" id="KW-0804">Transcription</keyword>